<evidence type="ECO:0000256" key="2">
    <source>
        <dbReference type="ARBA" id="ARBA00004613"/>
    </source>
</evidence>
<dbReference type="AlphaFoldDB" id="A0A9P6MAC9"/>
<comment type="subcellular location">
    <subcellularLocation>
        <location evidence="1">Host cell</location>
    </subcellularLocation>
    <subcellularLocation>
        <location evidence="2">Secreted</location>
    </subcellularLocation>
</comment>
<reference evidence="5" key="1">
    <citation type="journal article" date="2020" name="Fungal Divers.">
        <title>Resolving the Mortierellaceae phylogeny through synthesis of multi-gene phylogenetics and phylogenomics.</title>
        <authorList>
            <person name="Vandepol N."/>
            <person name="Liber J."/>
            <person name="Desiro A."/>
            <person name="Na H."/>
            <person name="Kennedy M."/>
            <person name="Barry K."/>
            <person name="Grigoriev I.V."/>
            <person name="Miller A.N."/>
            <person name="O'Donnell K."/>
            <person name="Stajich J.E."/>
            <person name="Bonito G."/>
        </authorList>
    </citation>
    <scope>NUCLEOTIDE SEQUENCE</scope>
    <source>
        <strain evidence="5">MES-2147</strain>
    </source>
</reference>
<sequence length="687" mass="78997">MVNKLRIWCVVDGESASFPVDNFPADGTVGHLKKAIKEEKPNDFANVDADKLTLWKVSLSDICDEQPILLESEIVKDKSKLSSKTPLSQVFPQEPRDDDYIIAQLPQPDGIMDVIRKLQKILPLPPKSDPVSISASITELMPCVERPMEKPYPLYMMLDFNSELALEPFESKYKAETILALRIVYFYFFQGCQGGFQGFLSHTKTTRSLFTINNAIFAISQHLNLKKRPLFLFIHIDEFQKIFEYRWEAITDGKKLAPLPDNGIQMAGKKNRNLCNKGACLFQDMMRCLGSYMSGISRACMIQPFLSGTARAEVVKIAEPTFYAFHFLNCPMLSVGACYSVMGHFAQQFKVPYSDWKMEYFHLISATGGLPRALEFLLTELLDPHRKKLKLDHVDFKSQTHTILESNEGLPEKVFIRIPYFFLRIYNNATRVITGDLDYAFLRNWNEQRDWAYFERFIAAYEVFRTNFLVDCSDTDMKLRDFYQGALGHQTTLDRDVRLKKVTLMEAAHRFPQNVRKKRKKTGQDMDIELSSNWSSNIVIKNAAGASFGDVCVCRENAKGEKKTLFALQREKWNDNNVTPNIIRKEHQMNLETIERLDPEIYPGIKDAQLVTVMITTSKFSGDESMIPQDCLLIHEGNFAQYFGNTFSLHAALSIAKDSNWNFLTRDFLKDKLPQETVNKFFENMPY</sequence>
<organism evidence="5 6">
    <name type="scientific">Modicella reniformis</name>
    <dbReference type="NCBI Taxonomy" id="1440133"/>
    <lineage>
        <taxon>Eukaryota</taxon>
        <taxon>Fungi</taxon>
        <taxon>Fungi incertae sedis</taxon>
        <taxon>Mucoromycota</taxon>
        <taxon>Mortierellomycotina</taxon>
        <taxon>Mortierellomycetes</taxon>
        <taxon>Mortierellales</taxon>
        <taxon>Mortierellaceae</taxon>
        <taxon>Modicella</taxon>
    </lineage>
</organism>
<dbReference type="OrthoDB" id="2315391at2759"/>
<evidence type="ECO:0000256" key="3">
    <source>
        <dbReference type="ARBA" id="ARBA00022525"/>
    </source>
</evidence>
<proteinExistence type="predicted"/>
<dbReference type="GO" id="GO:0005576">
    <property type="term" value="C:extracellular region"/>
    <property type="evidence" value="ECO:0007669"/>
    <property type="project" value="UniProtKB-SubCell"/>
</dbReference>
<feature type="domain" description="Crinkler effector protein N-terminal" evidence="4">
    <location>
        <begin position="5"/>
        <end position="97"/>
    </location>
</feature>
<dbReference type="Pfam" id="PF20147">
    <property type="entry name" value="Crinkler"/>
    <property type="match status" value="1"/>
</dbReference>
<evidence type="ECO:0000256" key="1">
    <source>
        <dbReference type="ARBA" id="ARBA00004340"/>
    </source>
</evidence>
<accession>A0A9P6MAC9</accession>
<dbReference type="Proteomes" id="UP000749646">
    <property type="component" value="Unassembled WGS sequence"/>
</dbReference>
<evidence type="ECO:0000259" key="4">
    <source>
        <dbReference type="Pfam" id="PF20147"/>
    </source>
</evidence>
<name>A0A9P6MAC9_9FUNG</name>
<protein>
    <recommendedName>
        <fullName evidence="4">Crinkler effector protein N-terminal domain-containing protein</fullName>
    </recommendedName>
</protein>
<dbReference type="InterPro" id="IPR045379">
    <property type="entry name" value="Crinkler_N"/>
</dbReference>
<keyword evidence="6" id="KW-1185">Reference proteome</keyword>
<dbReference type="EMBL" id="JAAAHW010003374">
    <property type="protein sequence ID" value="KAF9984581.1"/>
    <property type="molecule type" value="Genomic_DNA"/>
</dbReference>
<gene>
    <name evidence="5" type="ORF">BGZ65_000110</name>
</gene>
<dbReference type="GO" id="GO:0043657">
    <property type="term" value="C:host cell"/>
    <property type="evidence" value="ECO:0007669"/>
    <property type="project" value="UniProtKB-SubCell"/>
</dbReference>
<keyword evidence="3" id="KW-0964">Secreted</keyword>
<evidence type="ECO:0000313" key="6">
    <source>
        <dbReference type="Proteomes" id="UP000749646"/>
    </source>
</evidence>
<comment type="caution">
    <text evidence="5">The sequence shown here is derived from an EMBL/GenBank/DDBJ whole genome shotgun (WGS) entry which is preliminary data.</text>
</comment>
<evidence type="ECO:0000313" key="5">
    <source>
        <dbReference type="EMBL" id="KAF9984581.1"/>
    </source>
</evidence>